<evidence type="ECO:0000313" key="2">
    <source>
        <dbReference type="EMBL" id="KAF2174561.1"/>
    </source>
</evidence>
<sequence>MSYSSATGFGSAWPKPPSRAVGPTSIRTSMKLDCVGILTGAPVSAHVPLETPY</sequence>
<dbReference type="AlphaFoldDB" id="A0A6A6D557"/>
<accession>A0A6A6D557</accession>
<protein>
    <submittedName>
        <fullName evidence="2">Uncharacterized protein</fullName>
    </submittedName>
</protein>
<dbReference type="Proteomes" id="UP000800200">
    <property type="component" value="Unassembled WGS sequence"/>
</dbReference>
<evidence type="ECO:0000313" key="3">
    <source>
        <dbReference type="Proteomes" id="UP000800200"/>
    </source>
</evidence>
<feature type="region of interest" description="Disordered" evidence="1">
    <location>
        <begin position="1"/>
        <end position="24"/>
    </location>
</feature>
<name>A0A6A6D557_9PEZI</name>
<organism evidence="2 3">
    <name type="scientific">Zopfia rhizophila CBS 207.26</name>
    <dbReference type="NCBI Taxonomy" id="1314779"/>
    <lineage>
        <taxon>Eukaryota</taxon>
        <taxon>Fungi</taxon>
        <taxon>Dikarya</taxon>
        <taxon>Ascomycota</taxon>
        <taxon>Pezizomycotina</taxon>
        <taxon>Dothideomycetes</taxon>
        <taxon>Dothideomycetes incertae sedis</taxon>
        <taxon>Zopfiaceae</taxon>
        <taxon>Zopfia</taxon>
    </lineage>
</organism>
<proteinExistence type="predicted"/>
<evidence type="ECO:0000256" key="1">
    <source>
        <dbReference type="SAM" id="MobiDB-lite"/>
    </source>
</evidence>
<dbReference type="EMBL" id="ML994830">
    <property type="protein sequence ID" value="KAF2174561.1"/>
    <property type="molecule type" value="Genomic_DNA"/>
</dbReference>
<gene>
    <name evidence="2" type="ORF">K469DRAFT_707319</name>
</gene>
<keyword evidence="3" id="KW-1185">Reference proteome</keyword>
<reference evidence="2" key="1">
    <citation type="journal article" date="2020" name="Stud. Mycol.">
        <title>101 Dothideomycetes genomes: a test case for predicting lifestyles and emergence of pathogens.</title>
        <authorList>
            <person name="Haridas S."/>
            <person name="Albert R."/>
            <person name="Binder M."/>
            <person name="Bloem J."/>
            <person name="Labutti K."/>
            <person name="Salamov A."/>
            <person name="Andreopoulos B."/>
            <person name="Baker S."/>
            <person name="Barry K."/>
            <person name="Bills G."/>
            <person name="Bluhm B."/>
            <person name="Cannon C."/>
            <person name="Castanera R."/>
            <person name="Culley D."/>
            <person name="Daum C."/>
            <person name="Ezra D."/>
            <person name="Gonzalez J."/>
            <person name="Henrissat B."/>
            <person name="Kuo A."/>
            <person name="Liang C."/>
            <person name="Lipzen A."/>
            <person name="Lutzoni F."/>
            <person name="Magnuson J."/>
            <person name="Mondo S."/>
            <person name="Nolan M."/>
            <person name="Ohm R."/>
            <person name="Pangilinan J."/>
            <person name="Park H.-J."/>
            <person name="Ramirez L."/>
            <person name="Alfaro M."/>
            <person name="Sun H."/>
            <person name="Tritt A."/>
            <person name="Yoshinaga Y."/>
            <person name="Zwiers L.-H."/>
            <person name="Turgeon B."/>
            <person name="Goodwin S."/>
            <person name="Spatafora J."/>
            <person name="Crous P."/>
            <person name="Grigoriev I."/>
        </authorList>
    </citation>
    <scope>NUCLEOTIDE SEQUENCE</scope>
    <source>
        <strain evidence="2">CBS 207.26</strain>
    </source>
</reference>